<sequence length="80" mass="9392">MNKKSHATTIFPFLISELSFFLTKMPILIIINVLCQRKLQFHGPQTFLPTKSYQNFHLVILYSIKYLLLILITKNSQTLH</sequence>
<keyword evidence="1" id="KW-0472">Membrane</keyword>
<organism evidence="2">
    <name type="scientific">Lepeophtheirus salmonis</name>
    <name type="common">Salmon louse</name>
    <name type="synonym">Caligus salmonis</name>
    <dbReference type="NCBI Taxonomy" id="72036"/>
    <lineage>
        <taxon>Eukaryota</taxon>
        <taxon>Metazoa</taxon>
        <taxon>Ecdysozoa</taxon>
        <taxon>Arthropoda</taxon>
        <taxon>Crustacea</taxon>
        <taxon>Multicrustacea</taxon>
        <taxon>Hexanauplia</taxon>
        <taxon>Copepoda</taxon>
        <taxon>Siphonostomatoida</taxon>
        <taxon>Caligidae</taxon>
        <taxon>Lepeophtheirus</taxon>
    </lineage>
</organism>
<proteinExistence type="predicted"/>
<name>A0A0K2TDW0_LEPSM</name>
<protein>
    <submittedName>
        <fullName evidence="2">Uncharacterized protein</fullName>
    </submittedName>
</protein>
<evidence type="ECO:0000313" key="2">
    <source>
        <dbReference type="EMBL" id="CDW24208.1"/>
    </source>
</evidence>
<reference evidence="2" key="1">
    <citation type="submission" date="2014-05" db="EMBL/GenBank/DDBJ databases">
        <authorList>
            <person name="Chronopoulou M."/>
        </authorList>
    </citation>
    <scope>NUCLEOTIDE SEQUENCE</scope>
    <source>
        <tissue evidence="2">Whole organism</tissue>
    </source>
</reference>
<dbReference type="AlphaFoldDB" id="A0A0K2TDW0"/>
<accession>A0A0K2TDW0</accession>
<keyword evidence="1" id="KW-0812">Transmembrane</keyword>
<feature type="transmembrane region" description="Helical" evidence="1">
    <location>
        <begin position="54"/>
        <end position="72"/>
    </location>
</feature>
<evidence type="ECO:0000256" key="1">
    <source>
        <dbReference type="SAM" id="Phobius"/>
    </source>
</evidence>
<keyword evidence="1" id="KW-1133">Transmembrane helix</keyword>
<feature type="transmembrane region" description="Helical" evidence="1">
    <location>
        <begin position="12"/>
        <end position="34"/>
    </location>
</feature>
<dbReference type="EMBL" id="HACA01006847">
    <property type="protein sequence ID" value="CDW24208.1"/>
    <property type="molecule type" value="Transcribed_RNA"/>
</dbReference>